<feature type="region of interest" description="Disordered" evidence="1">
    <location>
        <begin position="1"/>
        <end position="20"/>
    </location>
</feature>
<feature type="region of interest" description="Disordered" evidence="1">
    <location>
        <begin position="39"/>
        <end position="67"/>
    </location>
</feature>
<dbReference type="GO" id="GO:0003964">
    <property type="term" value="F:RNA-directed DNA polymerase activity"/>
    <property type="evidence" value="ECO:0007669"/>
    <property type="project" value="UniProtKB-KW"/>
</dbReference>
<name>A0A699WMI2_TANCI</name>
<proteinExistence type="predicted"/>
<keyword evidence="2" id="KW-0808">Transferase</keyword>
<reference evidence="2" key="1">
    <citation type="journal article" date="2019" name="Sci. Rep.">
        <title>Draft genome of Tanacetum cinerariifolium, the natural source of mosquito coil.</title>
        <authorList>
            <person name="Yamashiro T."/>
            <person name="Shiraishi A."/>
            <person name="Satake H."/>
            <person name="Nakayama K."/>
        </authorList>
    </citation>
    <scope>NUCLEOTIDE SEQUENCE</scope>
</reference>
<keyword evidence="2" id="KW-0695">RNA-directed DNA polymerase</keyword>
<comment type="caution">
    <text evidence="2">The sequence shown here is derived from an EMBL/GenBank/DDBJ whole genome shotgun (WGS) entry which is preliminary data.</text>
</comment>
<protein>
    <submittedName>
        <fullName evidence="2">Ribonuclease H-like domain, reverse transcriptase, RNA-dependent DNA polymerase</fullName>
    </submittedName>
</protein>
<organism evidence="2">
    <name type="scientific">Tanacetum cinerariifolium</name>
    <name type="common">Dalmatian daisy</name>
    <name type="synonym">Chrysanthemum cinerariifolium</name>
    <dbReference type="NCBI Taxonomy" id="118510"/>
    <lineage>
        <taxon>Eukaryota</taxon>
        <taxon>Viridiplantae</taxon>
        <taxon>Streptophyta</taxon>
        <taxon>Embryophyta</taxon>
        <taxon>Tracheophyta</taxon>
        <taxon>Spermatophyta</taxon>
        <taxon>Magnoliopsida</taxon>
        <taxon>eudicotyledons</taxon>
        <taxon>Gunneridae</taxon>
        <taxon>Pentapetalae</taxon>
        <taxon>asterids</taxon>
        <taxon>campanulids</taxon>
        <taxon>Asterales</taxon>
        <taxon>Asteraceae</taxon>
        <taxon>Asteroideae</taxon>
        <taxon>Anthemideae</taxon>
        <taxon>Anthemidinae</taxon>
        <taxon>Tanacetum</taxon>
    </lineage>
</organism>
<accession>A0A699WMI2</accession>
<gene>
    <name evidence="2" type="ORF">Tci_917643</name>
</gene>
<keyword evidence="2" id="KW-0548">Nucleotidyltransferase</keyword>
<dbReference type="AlphaFoldDB" id="A0A699WMI2"/>
<evidence type="ECO:0000313" key="2">
    <source>
        <dbReference type="EMBL" id="GFD45674.1"/>
    </source>
</evidence>
<feature type="non-terminal residue" evidence="2">
    <location>
        <position position="1"/>
    </location>
</feature>
<sequence>KRASAKIVPPGSIPFPTGSIPVPSGDTIVSTNDVPVHTGSPTDLFFDDEPTTRFPSPSDLRNHDSSPGIFSSSSYDDAFGATLNNVASTVKVSPVATKCINTIILNL</sequence>
<dbReference type="EMBL" id="BKCJ011654956">
    <property type="protein sequence ID" value="GFD45674.1"/>
    <property type="molecule type" value="Genomic_DNA"/>
</dbReference>
<evidence type="ECO:0000256" key="1">
    <source>
        <dbReference type="SAM" id="MobiDB-lite"/>
    </source>
</evidence>